<evidence type="ECO:0000256" key="1">
    <source>
        <dbReference type="ARBA" id="ARBA00001946"/>
    </source>
</evidence>
<evidence type="ECO:0000256" key="6">
    <source>
        <dbReference type="ARBA" id="ARBA00022517"/>
    </source>
</evidence>
<dbReference type="FunFam" id="1.10.10.10:FF:000053">
    <property type="entry name" value="Serine/threonine-protein kinase RIO2"/>
    <property type="match status" value="1"/>
</dbReference>
<name>A0A4Y7M292_9CRUS</name>
<comment type="catalytic activity">
    <reaction evidence="16">
        <text>L-seryl-[protein] + ATP = O-phospho-L-seryl-[protein] + ADP + H(+)</text>
        <dbReference type="Rhea" id="RHEA:17989"/>
        <dbReference type="Rhea" id="RHEA-COMP:9863"/>
        <dbReference type="Rhea" id="RHEA-COMP:11604"/>
        <dbReference type="ChEBI" id="CHEBI:15378"/>
        <dbReference type="ChEBI" id="CHEBI:29999"/>
        <dbReference type="ChEBI" id="CHEBI:30616"/>
        <dbReference type="ChEBI" id="CHEBI:83421"/>
        <dbReference type="ChEBI" id="CHEBI:456216"/>
        <dbReference type="EC" id="2.7.11.1"/>
    </reaction>
</comment>
<comment type="cofactor">
    <cofactor evidence="1">
        <name>Mg(2+)</name>
        <dbReference type="ChEBI" id="CHEBI:18420"/>
    </cofactor>
</comment>
<dbReference type="CDD" id="cd05144">
    <property type="entry name" value="RIO2_C"/>
    <property type="match status" value="1"/>
</dbReference>
<dbReference type="InterPro" id="IPR036390">
    <property type="entry name" value="WH_DNA-bd_sf"/>
</dbReference>
<evidence type="ECO:0000256" key="15">
    <source>
        <dbReference type="ARBA" id="ARBA00047899"/>
    </source>
</evidence>
<dbReference type="GO" id="GO:0046872">
    <property type="term" value="F:metal ion binding"/>
    <property type="evidence" value="ECO:0007669"/>
    <property type="project" value="UniProtKB-KW"/>
</dbReference>
<protein>
    <recommendedName>
        <fullName evidence="18">Serine/threonine-protein kinase RIO2</fullName>
        <ecNumber evidence="4">2.7.11.1</ecNumber>
    </recommendedName>
    <alternativeName>
        <fullName evidence="20">RIO kinase 2</fullName>
    </alternativeName>
    <alternativeName>
        <fullName evidence="19">Serine/threonine-protein kinase rio2</fullName>
    </alternativeName>
</protein>
<organism evidence="23">
    <name type="scientific">Daphnia hispanica</name>
    <dbReference type="NCBI Taxonomy" id="575233"/>
    <lineage>
        <taxon>Eukaryota</taxon>
        <taxon>Metazoa</taxon>
        <taxon>Ecdysozoa</taxon>
        <taxon>Arthropoda</taxon>
        <taxon>Crustacea</taxon>
        <taxon>Branchiopoda</taxon>
        <taxon>Diplostraca</taxon>
        <taxon>Cladocera</taxon>
        <taxon>Anomopoda</taxon>
        <taxon>Daphniidae</taxon>
        <taxon>Daphnia</taxon>
    </lineage>
</organism>
<keyword evidence="5" id="KW-0963">Cytoplasm</keyword>
<feature type="domain" description="RIO kinase" evidence="22">
    <location>
        <begin position="66"/>
        <end position="293"/>
    </location>
</feature>
<dbReference type="Gene3D" id="1.10.510.10">
    <property type="entry name" value="Transferase(Phosphotransferase) domain 1"/>
    <property type="match status" value="1"/>
</dbReference>
<dbReference type="FunFam" id="3.30.200.20:FF:000052">
    <property type="entry name" value="Serine/threonine-protein kinase RIO2"/>
    <property type="match status" value="1"/>
</dbReference>
<keyword evidence="8" id="KW-0597">Phosphoprotein</keyword>
<feature type="compositionally biased region" description="Basic and acidic residues" evidence="21">
    <location>
        <begin position="328"/>
        <end position="338"/>
    </location>
</feature>
<evidence type="ECO:0000256" key="8">
    <source>
        <dbReference type="ARBA" id="ARBA00022553"/>
    </source>
</evidence>
<evidence type="ECO:0000256" key="12">
    <source>
        <dbReference type="ARBA" id="ARBA00022777"/>
    </source>
</evidence>
<dbReference type="GO" id="GO:0005829">
    <property type="term" value="C:cytosol"/>
    <property type="evidence" value="ECO:0007669"/>
    <property type="project" value="TreeGrafter"/>
</dbReference>
<dbReference type="GO" id="GO:0004674">
    <property type="term" value="F:protein serine/threonine kinase activity"/>
    <property type="evidence" value="ECO:0007669"/>
    <property type="project" value="UniProtKB-KW"/>
</dbReference>
<keyword evidence="14" id="KW-0460">Magnesium</keyword>
<dbReference type="PANTHER" id="PTHR45852">
    <property type="entry name" value="SER/THR-PROTEIN KINASE RIO2"/>
    <property type="match status" value="1"/>
</dbReference>
<dbReference type="GO" id="GO:0005524">
    <property type="term" value="F:ATP binding"/>
    <property type="evidence" value="ECO:0007669"/>
    <property type="project" value="UniProtKB-KW"/>
</dbReference>
<evidence type="ECO:0000313" key="23">
    <source>
        <dbReference type="EMBL" id="SVE75688.1"/>
    </source>
</evidence>
<evidence type="ECO:0000256" key="11">
    <source>
        <dbReference type="ARBA" id="ARBA00022741"/>
    </source>
</evidence>
<dbReference type="InterPro" id="IPR015285">
    <property type="entry name" value="RIO2_wHTH_N"/>
</dbReference>
<evidence type="ECO:0000256" key="7">
    <source>
        <dbReference type="ARBA" id="ARBA00022527"/>
    </source>
</evidence>
<evidence type="ECO:0000256" key="13">
    <source>
        <dbReference type="ARBA" id="ARBA00022840"/>
    </source>
</evidence>
<evidence type="ECO:0000256" key="5">
    <source>
        <dbReference type="ARBA" id="ARBA00022490"/>
    </source>
</evidence>
<dbReference type="AlphaFoldDB" id="A0A4Y7M292"/>
<dbReference type="InterPro" id="IPR018934">
    <property type="entry name" value="RIO_dom"/>
</dbReference>
<evidence type="ECO:0000256" key="10">
    <source>
        <dbReference type="ARBA" id="ARBA00022723"/>
    </source>
</evidence>
<dbReference type="Pfam" id="PF09202">
    <property type="entry name" value="Rio2_N"/>
    <property type="match status" value="1"/>
</dbReference>
<dbReference type="InterPro" id="IPR000687">
    <property type="entry name" value="RIO_kinase"/>
</dbReference>
<evidence type="ECO:0000256" key="17">
    <source>
        <dbReference type="ARBA" id="ARBA00064676"/>
    </source>
</evidence>
<dbReference type="SUPFAM" id="SSF56112">
    <property type="entry name" value="Protein kinase-like (PK-like)"/>
    <property type="match status" value="1"/>
</dbReference>
<dbReference type="GO" id="GO:0030688">
    <property type="term" value="C:preribosome, small subunit precursor"/>
    <property type="evidence" value="ECO:0007669"/>
    <property type="project" value="TreeGrafter"/>
</dbReference>
<evidence type="ECO:0000256" key="2">
    <source>
        <dbReference type="ARBA" id="ARBA00004496"/>
    </source>
</evidence>
<evidence type="ECO:0000256" key="19">
    <source>
        <dbReference type="ARBA" id="ARBA00068837"/>
    </source>
</evidence>
<comment type="subcellular location">
    <subcellularLocation>
        <location evidence="2">Cytoplasm</location>
    </subcellularLocation>
</comment>
<evidence type="ECO:0000256" key="4">
    <source>
        <dbReference type="ARBA" id="ARBA00012513"/>
    </source>
</evidence>
<dbReference type="Gene3D" id="1.10.10.10">
    <property type="entry name" value="Winged helix-like DNA-binding domain superfamily/Winged helix DNA-binding domain"/>
    <property type="match status" value="1"/>
</dbReference>
<evidence type="ECO:0000256" key="3">
    <source>
        <dbReference type="ARBA" id="ARBA00009196"/>
    </source>
</evidence>
<reference evidence="23" key="1">
    <citation type="submission" date="2018-08" db="EMBL/GenBank/DDBJ databases">
        <authorList>
            <person name="Cornetti L."/>
        </authorList>
    </citation>
    <scope>NUCLEOTIDE SEQUENCE</scope>
    <source>
        <strain evidence="23">PT-GA-1</strain>
    </source>
</reference>
<evidence type="ECO:0000256" key="21">
    <source>
        <dbReference type="SAM" id="MobiDB-lite"/>
    </source>
</evidence>
<keyword evidence="9" id="KW-0808">Transferase</keyword>
<evidence type="ECO:0000256" key="16">
    <source>
        <dbReference type="ARBA" id="ARBA00048679"/>
    </source>
</evidence>
<dbReference type="InterPro" id="IPR011009">
    <property type="entry name" value="Kinase-like_dom_sf"/>
</dbReference>
<dbReference type="Pfam" id="PF01163">
    <property type="entry name" value="RIO1"/>
    <property type="match status" value="1"/>
</dbReference>
<evidence type="ECO:0000256" key="9">
    <source>
        <dbReference type="ARBA" id="ARBA00022679"/>
    </source>
</evidence>
<dbReference type="GO" id="GO:0005634">
    <property type="term" value="C:nucleus"/>
    <property type="evidence" value="ECO:0007669"/>
    <property type="project" value="TreeGrafter"/>
</dbReference>
<dbReference type="PANTHER" id="PTHR45852:SF1">
    <property type="entry name" value="SERINE_THREONINE-PROTEIN KINASE RIO2"/>
    <property type="match status" value="1"/>
</dbReference>
<dbReference type="FunFam" id="1.10.510.10:FF:000307">
    <property type="entry name" value="Serine/threonine-protein kinase RIO2"/>
    <property type="match status" value="1"/>
</dbReference>
<keyword evidence="12" id="KW-0418">Kinase</keyword>
<dbReference type="InterPro" id="IPR030484">
    <property type="entry name" value="Rio2"/>
</dbReference>
<dbReference type="EMBL" id="LR006069">
    <property type="protein sequence ID" value="SVE75688.1"/>
    <property type="molecule type" value="mRNA"/>
</dbReference>
<comment type="subunit">
    <text evidence="17">Associated with late 40S pre-ribosomal particles. Interacts with PLK1 (via its N-terminus).</text>
</comment>
<accession>A0A4Y7M292</accession>
<comment type="similarity">
    <text evidence="3">Belongs to the protein kinase superfamily. RIO-type Ser/Thr kinase family.</text>
</comment>
<proteinExistence type="evidence at transcript level"/>
<evidence type="ECO:0000256" key="14">
    <source>
        <dbReference type="ARBA" id="ARBA00022842"/>
    </source>
</evidence>
<evidence type="ECO:0000256" key="18">
    <source>
        <dbReference type="ARBA" id="ARBA00068353"/>
    </source>
</evidence>
<feature type="compositionally biased region" description="Acidic residues" evidence="21">
    <location>
        <begin position="312"/>
        <end position="327"/>
    </location>
</feature>
<keyword evidence="11" id="KW-0547">Nucleotide-binding</keyword>
<feature type="region of interest" description="Disordered" evidence="21">
    <location>
        <begin position="312"/>
        <end position="338"/>
    </location>
</feature>
<evidence type="ECO:0000256" key="20">
    <source>
        <dbReference type="ARBA" id="ARBA00076005"/>
    </source>
</evidence>
<keyword evidence="7" id="KW-0723">Serine/threonine-protein kinase</keyword>
<dbReference type="Gene3D" id="3.30.200.20">
    <property type="entry name" value="Phosphorylase Kinase, domain 1"/>
    <property type="match status" value="1"/>
</dbReference>
<dbReference type="EC" id="2.7.11.1" evidence="4"/>
<dbReference type="SMART" id="SM00090">
    <property type="entry name" value="RIO"/>
    <property type="match status" value="1"/>
</dbReference>
<dbReference type="SUPFAM" id="SSF46785">
    <property type="entry name" value="Winged helix' DNA-binding domain"/>
    <property type="match status" value="1"/>
</dbReference>
<keyword evidence="10" id="KW-0479">Metal-binding</keyword>
<dbReference type="GO" id="GO:0030490">
    <property type="term" value="P:maturation of SSU-rRNA"/>
    <property type="evidence" value="ECO:0007669"/>
    <property type="project" value="TreeGrafter"/>
</dbReference>
<evidence type="ECO:0000259" key="22">
    <source>
        <dbReference type="SMART" id="SM00090"/>
    </source>
</evidence>
<gene>
    <name evidence="23" type="primary">EOG090X04DJ</name>
</gene>
<keyword evidence="13" id="KW-0067">ATP-binding</keyword>
<dbReference type="InterPro" id="IPR036388">
    <property type="entry name" value="WH-like_DNA-bd_sf"/>
</dbReference>
<keyword evidence="6" id="KW-0690">Ribosome biogenesis</keyword>
<sequence length="497" mass="56919">MGKINVALLRYLNTEDYRVLTAVEMGMKNHELVNMKLIATIAQLAGGGAHKILMRLSKERLVAYERGKHYDGYRLTNLGYDFLALKTFAKKNVLHSFGNQIGVGKEADVYVVGDEEQKQLCLKIHRLGRTSFRKIKEKRDYHQHRNNASWIYLSRLSATREFAYMKALYDREFPVPEPIDFNRHCVLMGLVNGYPLCQLRELKDPGALFEELMNLLLKLANHGVIHSDFNEFNIMIDENEKPILIDFPQMVSTSHSEAEQFFDRDVKCLKDFFKRRFNFEGEAYPVFTDVVREANIDVEVAASGFVKELEDEMDEDYEELSDDDADADVEKDSDNLREEKVSQEIEKTVDTLTAENVTKPMQLTPVQLLPAENTVQESHDELQPAVNEVQEPLDLDRVPVVCSNEPLEDAEDVEQLSEMLTDWSGIKTKNRGTGSTASMSTIHPDVIKQRVKSTITKRQNIQAVQRIRAKGEASAATRKKRENKELIRADGIWGWDN</sequence>
<comment type="catalytic activity">
    <reaction evidence="15">
        <text>L-threonyl-[protein] + ATP = O-phospho-L-threonyl-[protein] + ADP + H(+)</text>
        <dbReference type="Rhea" id="RHEA:46608"/>
        <dbReference type="Rhea" id="RHEA-COMP:11060"/>
        <dbReference type="Rhea" id="RHEA-COMP:11605"/>
        <dbReference type="ChEBI" id="CHEBI:15378"/>
        <dbReference type="ChEBI" id="CHEBI:30013"/>
        <dbReference type="ChEBI" id="CHEBI:30616"/>
        <dbReference type="ChEBI" id="CHEBI:61977"/>
        <dbReference type="ChEBI" id="CHEBI:456216"/>
        <dbReference type="EC" id="2.7.11.1"/>
    </reaction>
</comment>